<dbReference type="PANTHER" id="PTHR43217">
    <property type="entry name" value="SUCCINATE SEMIALDEHYDE DEHYDROGENASE [NAD(P)+] SAD"/>
    <property type="match status" value="1"/>
</dbReference>
<accession>A0ABP7RIJ2</accession>
<gene>
    <name evidence="5" type="ORF">GCM10022408_05280</name>
</gene>
<dbReference type="Gene3D" id="3.40.309.10">
    <property type="entry name" value="Aldehyde Dehydrogenase, Chain A, domain 2"/>
    <property type="match status" value="1"/>
</dbReference>
<name>A0ABP7RIJ2_9BACT</name>
<dbReference type="Proteomes" id="UP001500567">
    <property type="component" value="Unassembled WGS sequence"/>
</dbReference>
<dbReference type="PANTHER" id="PTHR43217:SF1">
    <property type="entry name" value="SUCCINATE SEMIALDEHYDE DEHYDROGENASE [NAD(P)+] SAD"/>
    <property type="match status" value="1"/>
</dbReference>
<dbReference type="InterPro" id="IPR016163">
    <property type="entry name" value="Ald_DH_C"/>
</dbReference>
<proteinExistence type="inferred from homology"/>
<evidence type="ECO:0000256" key="2">
    <source>
        <dbReference type="ARBA" id="ARBA00022857"/>
    </source>
</evidence>
<dbReference type="Gene3D" id="3.40.605.10">
    <property type="entry name" value="Aldehyde Dehydrogenase, Chain A, domain 1"/>
    <property type="match status" value="1"/>
</dbReference>
<dbReference type="InterPro" id="IPR016162">
    <property type="entry name" value="Ald_DH_N"/>
</dbReference>
<feature type="domain" description="Aldehyde dehydrogenase" evidence="4">
    <location>
        <begin position="3"/>
        <end position="451"/>
    </location>
</feature>
<keyword evidence="2" id="KW-0521">NADP</keyword>
<evidence type="ECO:0000313" key="5">
    <source>
        <dbReference type="EMBL" id="GAA3997508.1"/>
    </source>
</evidence>
<keyword evidence="3" id="KW-0560">Oxidoreductase</keyword>
<dbReference type="InterPro" id="IPR016161">
    <property type="entry name" value="Ald_DH/histidinol_DH"/>
</dbReference>
<reference evidence="6" key="1">
    <citation type="journal article" date="2019" name="Int. J. Syst. Evol. Microbiol.">
        <title>The Global Catalogue of Microorganisms (GCM) 10K type strain sequencing project: providing services to taxonomists for standard genome sequencing and annotation.</title>
        <authorList>
            <consortium name="The Broad Institute Genomics Platform"/>
            <consortium name="The Broad Institute Genome Sequencing Center for Infectious Disease"/>
            <person name="Wu L."/>
            <person name="Ma J."/>
        </authorList>
    </citation>
    <scope>NUCLEOTIDE SEQUENCE [LARGE SCALE GENOMIC DNA]</scope>
    <source>
        <strain evidence="6">JCM 17224</strain>
    </source>
</reference>
<dbReference type="Pfam" id="PF00171">
    <property type="entry name" value="Aldedh"/>
    <property type="match status" value="1"/>
</dbReference>
<dbReference type="InterPro" id="IPR015590">
    <property type="entry name" value="Aldehyde_DH_dom"/>
</dbReference>
<evidence type="ECO:0000313" key="6">
    <source>
        <dbReference type="Proteomes" id="UP001500567"/>
    </source>
</evidence>
<dbReference type="InterPro" id="IPR047110">
    <property type="entry name" value="GABD/Sad-like"/>
</dbReference>
<dbReference type="CDD" id="cd07100">
    <property type="entry name" value="ALDH_SSADH1_GabD1"/>
    <property type="match status" value="1"/>
</dbReference>
<evidence type="ECO:0000256" key="3">
    <source>
        <dbReference type="ARBA" id="ARBA00023002"/>
    </source>
</evidence>
<evidence type="ECO:0000256" key="1">
    <source>
        <dbReference type="ARBA" id="ARBA00009986"/>
    </source>
</evidence>
<organism evidence="5 6">
    <name type="scientific">Hymenobacter fastidiosus</name>
    <dbReference type="NCBI Taxonomy" id="486264"/>
    <lineage>
        <taxon>Bacteria</taxon>
        <taxon>Pseudomonadati</taxon>
        <taxon>Bacteroidota</taxon>
        <taxon>Cytophagia</taxon>
        <taxon>Cytophagales</taxon>
        <taxon>Hymenobacteraceae</taxon>
        <taxon>Hymenobacter</taxon>
    </lineage>
</organism>
<dbReference type="EMBL" id="BAABDJ010000002">
    <property type="protein sequence ID" value="GAA3997508.1"/>
    <property type="molecule type" value="Genomic_DNA"/>
</dbReference>
<dbReference type="InterPro" id="IPR044148">
    <property type="entry name" value="ALDH_GabD1-like"/>
</dbReference>
<protein>
    <submittedName>
        <fullName evidence="5">NAD-dependent succinate-semialdehyde dehydrogenase</fullName>
    </submittedName>
</protein>
<keyword evidence="6" id="KW-1185">Reference proteome</keyword>
<dbReference type="SUPFAM" id="SSF53720">
    <property type="entry name" value="ALDH-like"/>
    <property type="match status" value="1"/>
</dbReference>
<dbReference type="RefSeq" id="WP_345070800.1">
    <property type="nucleotide sequence ID" value="NZ_BAABDJ010000002.1"/>
</dbReference>
<evidence type="ECO:0000259" key="4">
    <source>
        <dbReference type="Pfam" id="PF00171"/>
    </source>
</evidence>
<comment type="caution">
    <text evidence="5">The sequence shown here is derived from an EMBL/GenBank/DDBJ whole genome shotgun (WGS) entry which is preliminary data.</text>
</comment>
<comment type="similarity">
    <text evidence="1">Belongs to the aldehyde dehydrogenase family.</text>
</comment>
<sequence length="465" mass="50575">MAIESVNPYTGRVLRRFPAFSWSKTERILAQAAQAARTWPRTSFAERARLMHRAADLLRARQDELARLMALEMGKPVTDGRAEVEKCALTCAYYADHAEEFMRDEIVKTTARRSFIAYEPLGVVLAVMPWNFPFWQVVRFAAPALMAGNVGLLKHASNVPQCALALEAIFHDAGFPPATFRTLLIGSELVEKLIADDRVQAVTLTGSELAGSQVAATAGAHIKKTVLELGGSDPFLVLADADLELAAKTAAQARMINSGQSCIAAKRFIVHKSILRPFISQLKTHLLALRTGDPLDEATQYGPLARPDLADELTQQVEDSVRAGAKVELFGGQSKPGTALFRPMIISGVRPGQRAYAEELFGPVAIILAARDDDDAIRLANDSRFGLGAAVWTRDAQRGEAVARRLEAGAVFVNSMVKSAPEMPFGGVKKSGYGRELSHLGLREFLNQKTVWIGGEAEPATKKVE</sequence>